<dbReference type="NCBIfam" id="TIGR00071">
    <property type="entry name" value="hisT_truA"/>
    <property type="match status" value="1"/>
</dbReference>
<evidence type="ECO:0000256" key="7">
    <source>
        <dbReference type="RuleBase" id="RU003792"/>
    </source>
</evidence>
<comment type="function">
    <text evidence="4">Formation of pseudouridine at positions 38, 39 and 40 in the anticodon stem and loop of transfer RNAs.</text>
</comment>
<evidence type="ECO:0000256" key="6">
    <source>
        <dbReference type="PIRSR" id="PIRSR001430-2"/>
    </source>
</evidence>
<evidence type="ECO:0000313" key="9">
    <source>
        <dbReference type="EMBL" id="GGG29405.1"/>
    </source>
</evidence>
<evidence type="ECO:0000313" key="10">
    <source>
        <dbReference type="Proteomes" id="UP000616608"/>
    </source>
</evidence>
<reference evidence="9" key="1">
    <citation type="journal article" date="2014" name="Int. J. Syst. Evol. Microbiol.">
        <title>Complete genome sequence of Corynebacterium casei LMG S-19264T (=DSM 44701T), isolated from a smear-ripened cheese.</title>
        <authorList>
            <consortium name="US DOE Joint Genome Institute (JGI-PGF)"/>
            <person name="Walter F."/>
            <person name="Albersmeier A."/>
            <person name="Kalinowski J."/>
            <person name="Ruckert C."/>
        </authorList>
    </citation>
    <scope>NUCLEOTIDE SEQUENCE</scope>
    <source>
        <strain evidence="9">CGMCC 1.15760</strain>
    </source>
</reference>
<dbReference type="GO" id="GO:0160147">
    <property type="term" value="F:tRNA pseudouridine(38-40) synthase activity"/>
    <property type="evidence" value="ECO:0007669"/>
    <property type="project" value="UniProtKB-EC"/>
</dbReference>
<dbReference type="SUPFAM" id="SSF55120">
    <property type="entry name" value="Pseudouridine synthase"/>
    <property type="match status" value="1"/>
</dbReference>
<dbReference type="InterPro" id="IPR020094">
    <property type="entry name" value="TruA/RsuA/RluB/E/F_N"/>
</dbReference>
<dbReference type="EMBL" id="BMJT01000008">
    <property type="protein sequence ID" value="GGG29405.1"/>
    <property type="molecule type" value="Genomic_DNA"/>
</dbReference>
<dbReference type="InterPro" id="IPR001406">
    <property type="entry name" value="PsdUridine_synth_TruA"/>
</dbReference>
<dbReference type="GO" id="GO:0031119">
    <property type="term" value="P:tRNA pseudouridine synthesis"/>
    <property type="evidence" value="ECO:0007669"/>
    <property type="project" value="UniProtKB-UniRule"/>
</dbReference>
<evidence type="ECO:0000256" key="1">
    <source>
        <dbReference type="ARBA" id="ARBA00009375"/>
    </source>
</evidence>
<dbReference type="FunFam" id="3.30.70.580:FF:000001">
    <property type="entry name" value="tRNA pseudouridine synthase A"/>
    <property type="match status" value="1"/>
</dbReference>
<accession>A0A917LJ87</accession>
<evidence type="ECO:0000259" key="8">
    <source>
        <dbReference type="Pfam" id="PF01416"/>
    </source>
</evidence>
<dbReference type="InterPro" id="IPR020095">
    <property type="entry name" value="PsdUridine_synth_TruA_C"/>
</dbReference>
<evidence type="ECO:0000256" key="3">
    <source>
        <dbReference type="ARBA" id="ARBA00023235"/>
    </source>
</evidence>
<proteinExistence type="inferred from homology"/>
<dbReference type="Gene3D" id="3.30.70.580">
    <property type="entry name" value="Pseudouridine synthase I, catalytic domain, N-terminal subdomain"/>
    <property type="match status" value="1"/>
</dbReference>
<comment type="similarity">
    <text evidence="1 4 7">Belongs to the tRNA pseudouridine synthase TruA family.</text>
</comment>
<reference evidence="9" key="2">
    <citation type="submission" date="2020-09" db="EMBL/GenBank/DDBJ databases">
        <authorList>
            <person name="Sun Q."/>
            <person name="Zhou Y."/>
        </authorList>
    </citation>
    <scope>NUCLEOTIDE SEQUENCE</scope>
    <source>
        <strain evidence="9">CGMCC 1.15760</strain>
    </source>
</reference>
<keyword evidence="10" id="KW-1185">Reference proteome</keyword>
<evidence type="ECO:0000256" key="2">
    <source>
        <dbReference type="ARBA" id="ARBA00022694"/>
    </source>
</evidence>
<dbReference type="Gene3D" id="3.30.70.660">
    <property type="entry name" value="Pseudouridine synthase I, catalytic domain, C-terminal subdomain"/>
    <property type="match status" value="1"/>
</dbReference>
<feature type="active site" description="Nucleophile" evidence="4 5">
    <location>
        <position position="52"/>
    </location>
</feature>
<comment type="caution">
    <text evidence="9">The sequence shown here is derived from an EMBL/GenBank/DDBJ whole genome shotgun (WGS) entry which is preliminary data.</text>
</comment>
<protein>
    <recommendedName>
        <fullName evidence="4">tRNA pseudouridine synthase A</fullName>
        <ecNumber evidence="4">5.4.99.12</ecNumber>
    </recommendedName>
    <alternativeName>
        <fullName evidence="4">tRNA pseudouridine(38-40) synthase</fullName>
    </alternativeName>
    <alternativeName>
        <fullName evidence="4">tRNA pseudouridylate synthase I</fullName>
    </alternativeName>
    <alternativeName>
        <fullName evidence="4">tRNA-uridine isomerase I</fullName>
    </alternativeName>
</protein>
<feature type="domain" description="Pseudouridine synthase I TruA alpha/beta" evidence="8">
    <location>
        <begin position="5"/>
        <end position="103"/>
    </location>
</feature>
<keyword evidence="3 4" id="KW-0413">Isomerase</keyword>
<dbReference type="Proteomes" id="UP000616608">
    <property type="component" value="Unassembled WGS sequence"/>
</dbReference>
<name>A0A917LJ87_9BACI</name>
<dbReference type="RefSeq" id="WP_188615396.1">
    <property type="nucleotide sequence ID" value="NZ_BMJT01000008.1"/>
</dbReference>
<comment type="catalytic activity">
    <reaction evidence="4 7">
        <text>uridine(38/39/40) in tRNA = pseudouridine(38/39/40) in tRNA</text>
        <dbReference type="Rhea" id="RHEA:22376"/>
        <dbReference type="Rhea" id="RHEA-COMP:10085"/>
        <dbReference type="Rhea" id="RHEA-COMP:10087"/>
        <dbReference type="ChEBI" id="CHEBI:65314"/>
        <dbReference type="ChEBI" id="CHEBI:65315"/>
        <dbReference type="EC" id="5.4.99.12"/>
    </reaction>
</comment>
<feature type="binding site" evidence="4 6">
    <location>
        <position position="110"/>
    </location>
    <ligand>
        <name>substrate</name>
    </ligand>
</feature>
<dbReference type="InterPro" id="IPR020103">
    <property type="entry name" value="PsdUridine_synth_cat_dom_sf"/>
</dbReference>
<dbReference type="Pfam" id="PF01416">
    <property type="entry name" value="PseudoU_synth_1"/>
    <property type="match status" value="2"/>
</dbReference>
<dbReference type="InterPro" id="IPR020097">
    <property type="entry name" value="PsdUridine_synth_TruA_a/b_dom"/>
</dbReference>
<evidence type="ECO:0000256" key="4">
    <source>
        <dbReference type="HAMAP-Rule" id="MF_00171"/>
    </source>
</evidence>
<keyword evidence="2 4" id="KW-0819">tRNA processing</keyword>
<dbReference type="EC" id="5.4.99.12" evidence="4"/>
<comment type="subunit">
    <text evidence="4">Homodimer.</text>
</comment>
<dbReference type="AlphaFoldDB" id="A0A917LJ87"/>
<dbReference type="HAMAP" id="MF_00171">
    <property type="entry name" value="TruA"/>
    <property type="match status" value="1"/>
</dbReference>
<dbReference type="GO" id="GO:0003723">
    <property type="term" value="F:RNA binding"/>
    <property type="evidence" value="ECO:0007669"/>
    <property type="project" value="InterPro"/>
</dbReference>
<evidence type="ECO:0000256" key="5">
    <source>
        <dbReference type="PIRSR" id="PIRSR001430-1"/>
    </source>
</evidence>
<gene>
    <name evidence="9" type="primary">truA1</name>
    <name evidence="4" type="synonym">truA</name>
    <name evidence="9" type="ORF">GCM10007425_25030</name>
</gene>
<sequence length="246" mass="27949">MRIKAVISYDGTNFAGYQVQPNKRTVQLELERVLMKIHKGEAIKVVASGRTDARVHATGQVIHFDTPLNISVEAWQKALNVQLPDDIRVRDVQLVTDDFHARYGAVGKRYRYIWSLERIQSPFRRHYAVFMKGQQPDVKRMKQATHAFLGEHDFSAFCAANTSVVDKVRTIHSLRLEQHPNELHLIIEGNGFLYNMVRIIAGTLWDVGMKKIAVAQVPAILASQSRDEAGKTAPPQGLYLEEVWYA</sequence>
<dbReference type="PANTHER" id="PTHR11142:SF0">
    <property type="entry name" value="TRNA PSEUDOURIDINE SYNTHASE-LIKE 1"/>
    <property type="match status" value="1"/>
</dbReference>
<organism evidence="9 10">
    <name type="scientific">Lysinibacillus alkalisoli</name>
    <dbReference type="NCBI Taxonomy" id="1911548"/>
    <lineage>
        <taxon>Bacteria</taxon>
        <taxon>Bacillati</taxon>
        <taxon>Bacillota</taxon>
        <taxon>Bacilli</taxon>
        <taxon>Bacillales</taxon>
        <taxon>Bacillaceae</taxon>
        <taxon>Lysinibacillus</taxon>
    </lineage>
</organism>
<feature type="domain" description="Pseudouridine synthase I TruA alpha/beta" evidence="8">
    <location>
        <begin position="144"/>
        <end position="245"/>
    </location>
</feature>
<dbReference type="PANTHER" id="PTHR11142">
    <property type="entry name" value="PSEUDOURIDYLATE SYNTHASE"/>
    <property type="match status" value="1"/>
</dbReference>
<comment type="caution">
    <text evidence="4">Lacks conserved residue(s) required for the propagation of feature annotation.</text>
</comment>
<dbReference type="PIRSF" id="PIRSF001430">
    <property type="entry name" value="tRNA_psdUrid_synth"/>
    <property type="match status" value="1"/>
</dbReference>
<dbReference type="CDD" id="cd02570">
    <property type="entry name" value="PseudoU_synth_EcTruA"/>
    <property type="match status" value="1"/>
</dbReference>